<dbReference type="Proteomes" id="UP000315423">
    <property type="component" value="Unassembled WGS sequence"/>
</dbReference>
<accession>A0AC61SBW7</accession>
<proteinExistence type="predicted"/>
<dbReference type="EMBL" id="QYBA01000083">
    <property type="protein sequence ID" value="TKY92047.1"/>
    <property type="molecule type" value="Genomic_DNA"/>
</dbReference>
<comment type="caution">
    <text evidence="1">The sequence shown here is derived from an EMBL/GenBank/DDBJ whole genome shotgun (WGS) entry which is preliminary data.</text>
</comment>
<reference evidence="1" key="1">
    <citation type="submission" date="2018-09" db="EMBL/GenBank/DDBJ databases">
        <title>A genomic encyclopedia of anaerobic methanotrophic archaea.</title>
        <authorList>
            <person name="Skennerton C.T."/>
            <person name="Chadwick G.L."/>
            <person name="Laso-Perez R."/>
            <person name="Leu A.O."/>
            <person name="Speth D.R."/>
            <person name="Yu H."/>
            <person name="Morgan-Lang C."/>
            <person name="Hatzenpichler R."/>
            <person name="Goudeau D."/>
            <person name="Malmstrom R."/>
            <person name="Woyke T."/>
            <person name="Hallam S."/>
            <person name="Tyson G.W."/>
            <person name="Wegener G."/>
            <person name="Boetius A."/>
            <person name="Orphan V.J."/>
        </authorList>
    </citation>
    <scope>NUCLEOTIDE SEQUENCE</scope>
    <source>
        <strain evidence="1">CONS3730D10UFb2</strain>
    </source>
</reference>
<evidence type="ECO:0000313" key="1">
    <source>
        <dbReference type="EMBL" id="TKY92047.1"/>
    </source>
</evidence>
<evidence type="ECO:0000313" key="2">
    <source>
        <dbReference type="Proteomes" id="UP000315423"/>
    </source>
</evidence>
<gene>
    <name evidence="1" type="ORF">C5S46_02705</name>
</gene>
<organism evidence="1 2">
    <name type="scientific">Candidatus Methanomarinus sp</name>
    <dbReference type="NCBI Taxonomy" id="3386244"/>
    <lineage>
        <taxon>Archaea</taxon>
        <taxon>Methanobacteriati</taxon>
        <taxon>Methanobacteriota</taxon>
        <taxon>Stenosarchaea group</taxon>
        <taxon>Methanomicrobia</taxon>
        <taxon>Methanosarcinales</taxon>
        <taxon>ANME-2 cluster</taxon>
        <taxon>Candidatus Methanocomedenaceae</taxon>
        <taxon>Candidatus Methanomarinus</taxon>
    </lineage>
</organism>
<protein>
    <submittedName>
        <fullName evidence="1">MoaD/ThiS family protein</fullName>
    </submittedName>
</protein>
<sequence>MAKVTIKLFANLREKAKKAKIDITGTDLKEVLDLLIEQYEGIEELIFSNGDIHPFIHVMVNGISVKDKDGLDTILHDGDEIALFPPVSGG</sequence>
<name>A0AC61SBW7_9EURY</name>